<dbReference type="RefSeq" id="WP_258335964.1">
    <property type="nucleotide sequence ID" value="NZ_JANRHJ010000011.1"/>
</dbReference>
<dbReference type="PANTHER" id="PTHR10088:SF4">
    <property type="entry name" value="GLUCOKINASE REGULATORY PROTEIN"/>
    <property type="match status" value="1"/>
</dbReference>
<proteinExistence type="predicted"/>
<evidence type="ECO:0000256" key="2">
    <source>
        <dbReference type="ARBA" id="ARBA00023277"/>
    </source>
</evidence>
<keyword evidence="1" id="KW-0456">Lyase</keyword>
<dbReference type="Pfam" id="PF22645">
    <property type="entry name" value="GKRP_SIS_N"/>
    <property type="match status" value="1"/>
</dbReference>
<dbReference type="EMBL" id="JANRHJ010000011">
    <property type="protein sequence ID" value="MCR8874507.1"/>
    <property type="molecule type" value="Genomic_DNA"/>
</dbReference>
<keyword evidence="2" id="KW-0119">Carbohydrate metabolism</keyword>
<feature type="domain" description="SIS" evidence="3">
    <location>
        <begin position="53"/>
        <end position="216"/>
    </location>
</feature>
<dbReference type="SUPFAM" id="SSF53697">
    <property type="entry name" value="SIS domain"/>
    <property type="match status" value="1"/>
</dbReference>
<evidence type="ECO:0000256" key="1">
    <source>
        <dbReference type="ARBA" id="ARBA00023239"/>
    </source>
</evidence>
<organism evidence="4 5">
    <name type="scientific">Phocaeicola barnesiae</name>
    <dbReference type="NCBI Taxonomy" id="376804"/>
    <lineage>
        <taxon>Bacteria</taxon>
        <taxon>Pseudomonadati</taxon>
        <taxon>Bacteroidota</taxon>
        <taxon>Bacteroidia</taxon>
        <taxon>Bacteroidales</taxon>
        <taxon>Bacteroidaceae</taxon>
        <taxon>Phocaeicola</taxon>
    </lineage>
</organism>
<evidence type="ECO:0000313" key="4">
    <source>
        <dbReference type="EMBL" id="MCR8874507.1"/>
    </source>
</evidence>
<dbReference type="Gene3D" id="3.40.50.10490">
    <property type="entry name" value="Glucose-6-phosphate isomerase like protein, domain 1"/>
    <property type="match status" value="1"/>
</dbReference>
<dbReference type="InterPro" id="IPR005486">
    <property type="entry name" value="Glucokinase_regulatory_CS"/>
</dbReference>
<name>A0AAW5N800_9BACT</name>
<dbReference type="FunFam" id="3.40.50.10490:FF:000014">
    <property type="entry name" value="N-acetylmuramic acid 6-phosphate etherase"/>
    <property type="match status" value="1"/>
</dbReference>
<dbReference type="NCBIfam" id="NF009222">
    <property type="entry name" value="PRK12570.1"/>
    <property type="match status" value="1"/>
</dbReference>
<dbReference type="CDD" id="cd05007">
    <property type="entry name" value="SIS_Etherase"/>
    <property type="match status" value="1"/>
</dbReference>
<reference evidence="4 5" key="1">
    <citation type="submission" date="2022-08" db="EMBL/GenBank/DDBJ databases">
        <authorList>
            <person name="Zeman M."/>
            <person name="Kubasova T."/>
        </authorList>
    </citation>
    <scope>NUCLEOTIDE SEQUENCE [LARGE SCALE GENOMIC DNA]</scope>
    <source>
        <strain evidence="4 5">ET62</strain>
    </source>
</reference>
<dbReference type="GO" id="GO:0016835">
    <property type="term" value="F:carbon-oxygen lyase activity"/>
    <property type="evidence" value="ECO:0007669"/>
    <property type="project" value="InterPro"/>
</dbReference>
<dbReference type="InterPro" id="IPR005488">
    <property type="entry name" value="Etherase_MurQ"/>
</dbReference>
<dbReference type="NCBIfam" id="NF003915">
    <property type="entry name" value="PRK05441.1"/>
    <property type="match status" value="1"/>
</dbReference>
<evidence type="ECO:0000259" key="3">
    <source>
        <dbReference type="PROSITE" id="PS51464"/>
    </source>
</evidence>
<evidence type="ECO:0000313" key="5">
    <source>
        <dbReference type="Proteomes" id="UP001204579"/>
    </source>
</evidence>
<dbReference type="PROSITE" id="PS01272">
    <property type="entry name" value="GCKR"/>
    <property type="match status" value="1"/>
</dbReference>
<gene>
    <name evidence="4" type="ORF">NW209_10845</name>
</gene>
<dbReference type="PANTHER" id="PTHR10088">
    <property type="entry name" value="GLUCOKINASE REGULATORY PROTEIN"/>
    <property type="match status" value="1"/>
</dbReference>
<dbReference type="InterPro" id="IPR040190">
    <property type="entry name" value="MURQ/GCKR"/>
</dbReference>
<dbReference type="GO" id="GO:0016803">
    <property type="term" value="F:ether hydrolase activity"/>
    <property type="evidence" value="ECO:0007669"/>
    <property type="project" value="TreeGrafter"/>
</dbReference>
<protein>
    <submittedName>
        <fullName evidence="4">N-acetylmuramic acid 6-phosphate etherase</fullName>
    </submittedName>
</protein>
<dbReference type="InterPro" id="IPR001347">
    <property type="entry name" value="SIS_dom"/>
</dbReference>
<dbReference type="PROSITE" id="PS51464">
    <property type="entry name" value="SIS"/>
    <property type="match status" value="1"/>
</dbReference>
<dbReference type="InterPro" id="IPR046348">
    <property type="entry name" value="SIS_dom_sf"/>
</dbReference>
<keyword evidence="5" id="KW-1185">Reference proteome</keyword>
<dbReference type="GO" id="GO:0046348">
    <property type="term" value="P:amino sugar catabolic process"/>
    <property type="evidence" value="ECO:0007669"/>
    <property type="project" value="InterPro"/>
</dbReference>
<dbReference type="AlphaFoldDB" id="A0AAW5N800"/>
<dbReference type="GO" id="GO:0009254">
    <property type="term" value="P:peptidoglycan turnover"/>
    <property type="evidence" value="ECO:0007669"/>
    <property type="project" value="TreeGrafter"/>
</dbReference>
<dbReference type="Proteomes" id="UP001204579">
    <property type="component" value="Unassembled WGS sequence"/>
</dbReference>
<dbReference type="GO" id="GO:0097367">
    <property type="term" value="F:carbohydrate derivative binding"/>
    <property type="evidence" value="ECO:0007669"/>
    <property type="project" value="InterPro"/>
</dbReference>
<comment type="caution">
    <text evidence="4">The sequence shown here is derived from an EMBL/GenBank/DDBJ whole genome shotgun (WGS) entry which is preliminary data.</text>
</comment>
<accession>A0AAW5N800</accession>
<sequence>MKFRQVTEENSLYDNLEQQPVRDLLRDINREDHRVADAVEACLPKVEAFVVRALPRIQQGGRLFYIGAGTSGRLGVLDASEIPPTFGMPEDTVIGLIAGGDKALRQAVEQAEDNPEEGWKDLLAYRPTECDCLVGISASGTTPYVVGAVTQARKHGLLTAGIYSNPHSPLSEAAEIGIEMMVGPEFITGSSRMKSGTGQKMILNMISSTLMIKLGRVQGNSMVKMRLNNRKLWERGTSIIMKKAGLPYAEARELLQTYKDVAEALKHAGDKN</sequence>